<reference evidence="5 6" key="1">
    <citation type="journal article" date="2018" name="Environ. Microbiol.">
        <title>Novel energy conservation strategies and behaviour of Pelotomaculum schinkii driving syntrophic propionate catabolism.</title>
        <authorList>
            <person name="Hidalgo-Ahumada C.A.P."/>
            <person name="Nobu M.K."/>
            <person name="Narihiro T."/>
            <person name="Tamaki H."/>
            <person name="Liu W.T."/>
            <person name="Kamagata Y."/>
            <person name="Stams A.J.M."/>
            <person name="Imachi H."/>
            <person name="Sousa D.Z."/>
        </authorList>
    </citation>
    <scope>NUCLEOTIDE SEQUENCE [LARGE SCALE GENOMIC DNA]</scope>
    <source>
        <strain evidence="5 6">HH</strain>
    </source>
</reference>
<dbReference type="InterPro" id="IPR003593">
    <property type="entry name" value="AAA+_ATPase"/>
</dbReference>
<dbReference type="EMBL" id="QFGA01000002">
    <property type="protein sequence ID" value="TEB05445.1"/>
    <property type="molecule type" value="Genomic_DNA"/>
</dbReference>
<protein>
    <submittedName>
        <fullName evidence="5">Competence protein ComM</fullName>
    </submittedName>
</protein>
<keyword evidence="6" id="KW-1185">Reference proteome</keyword>
<dbReference type="Pfam" id="PF13541">
    <property type="entry name" value="ChlI"/>
    <property type="match status" value="1"/>
</dbReference>
<dbReference type="SUPFAM" id="SSF54211">
    <property type="entry name" value="Ribosomal protein S5 domain 2-like"/>
    <property type="match status" value="1"/>
</dbReference>
<dbReference type="InterPro" id="IPR027417">
    <property type="entry name" value="P-loop_NTPase"/>
</dbReference>
<dbReference type="RefSeq" id="WP_190240501.1">
    <property type="nucleotide sequence ID" value="NZ_QFGA01000002.1"/>
</dbReference>
<dbReference type="GO" id="GO:0003677">
    <property type="term" value="F:DNA binding"/>
    <property type="evidence" value="ECO:0007669"/>
    <property type="project" value="InterPro"/>
</dbReference>
<dbReference type="InterPro" id="IPR004482">
    <property type="entry name" value="Mg_chelat-rel"/>
</dbReference>
<dbReference type="SUPFAM" id="SSF52540">
    <property type="entry name" value="P-loop containing nucleoside triphosphate hydrolases"/>
    <property type="match status" value="1"/>
</dbReference>
<dbReference type="PANTHER" id="PTHR32039">
    <property type="entry name" value="MAGNESIUM-CHELATASE SUBUNIT CHLI"/>
    <property type="match status" value="1"/>
</dbReference>
<evidence type="ECO:0000256" key="2">
    <source>
        <dbReference type="ARBA" id="ARBA00022741"/>
    </source>
</evidence>
<gene>
    <name evidence="5" type="primary">comM_3</name>
    <name evidence="5" type="ORF">Psch_02486</name>
</gene>
<dbReference type="InterPro" id="IPR020568">
    <property type="entry name" value="Ribosomal_Su5_D2-typ_SF"/>
</dbReference>
<dbReference type="PRINTS" id="PR01657">
    <property type="entry name" value="MCMFAMILY"/>
</dbReference>
<keyword evidence="2" id="KW-0547">Nucleotide-binding</keyword>
<evidence type="ECO:0000256" key="1">
    <source>
        <dbReference type="ARBA" id="ARBA00006354"/>
    </source>
</evidence>
<dbReference type="AlphaFoldDB" id="A0A4Y7R910"/>
<dbReference type="SMART" id="SM00382">
    <property type="entry name" value="AAA"/>
    <property type="match status" value="1"/>
</dbReference>
<sequence>MIAIVKSTALSGLDGQIVEVEVDVSRGLPSFDIVGLPDASVREAKDRVRTAIKNSGLEFPVKRITVNLAPADLKKEGPIYDLPIAVGILAATEQLPPERFQKYVYLGELSLNGTLRGVTGVLPNVLAVRDAALQQVVVPLENAQEAALVEGIDVFPASCLDELVAFLLGENEIAPYRLDLSELQAHPEEGAFDFEDIKGQQTAKRCLEVAAAGGHNVIMLGSPGSGKTMLARSLPGILPDLTFQESIDVTKIHSLAGLLPANRPLLIRRPFRSPHHTASTISIIGGGRIPKPGEVSLAHHGVLFLDEMPEFHKDTLEALRQPLEDGVVTISRINASLTYPARLMLVGALNPCPCGYHGDPVRECSCSPLQVQRYISRLSGPLLDRVDLHIQVPRLPYEDISQQPQGESSREIKNRVERAREIQRQRFSAEEPAGTLRSKPSCATCNAGMGPREIRQYCKLTKDAKALIKDAFSRLNLSARSYDRILKVSRTIADLAASKLIKEGHVAEALQYRSMDNKSL</sequence>
<dbReference type="InterPro" id="IPR000523">
    <property type="entry name" value="Mg_chelatse_chII-like_cat_dom"/>
</dbReference>
<comment type="caution">
    <text evidence="5">The sequence shown here is derived from an EMBL/GenBank/DDBJ whole genome shotgun (WGS) entry which is preliminary data.</text>
</comment>
<dbReference type="Gene3D" id="3.40.50.300">
    <property type="entry name" value="P-loop containing nucleotide triphosphate hydrolases"/>
    <property type="match status" value="1"/>
</dbReference>
<evidence type="ECO:0000313" key="6">
    <source>
        <dbReference type="Proteomes" id="UP000298324"/>
    </source>
</evidence>
<dbReference type="InterPro" id="IPR025158">
    <property type="entry name" value="Mg_chelat-rel_C"/>
</dbReference>
<dbReference type="InterPro" id="IPR014721">
    <property type="entry name" value="Ribsml_uS5_D2-typ_fold_subgr"/>
</dbReference>
<organism evidence="5 6">
    <name type="scientific">Pelotomaculum schinkii</name>
    <dbReference type="NCBI Taxonomy" id="78350"/>
    <lineage>
        <taxon>Bacteria</taxon>
        <taxon>Bacillati</taxon>
        <taxon>Bacillota</taxon>
        <taxon>Clostridia</taxon>
        <taxon>Eubacteriales</taxon>
        <taxon>Desulfotomaculaceae</taxon>
        <taxon>Pelotomaculum</taxon>
    </lineage>
</organism>
<accession>A0A4Y7R910</accession>
<dbReference type="PANTHER" id="PTHR32039:SF7">
    <property type="entry name" value="COMPETENCE PROTEIN COMM"/>
    <property type="match status" value="1"/>
</dbReference>
<dbReference type="InterPro" id="IPR001208">
    <property type="entry name" value="MCM_dom"/>
</dbReference>
<comment type="similarity">
    <text evidence="1">Belongs to the Mg-chelatase subunits D/I family. ComM subfamily.</text>
</comment>
<proteinExistence type="inferred from homology"/>
<evidence type="ECO:0000259" key="4">
    <source>
        <dbReference type="SMART" id="SM00382"/>
    </source>
</evidence>
<dbReference type="Proteomes" id="UP000298324">
    <property type="component" value="Unassembled WGS sequence"/>
</dbReference>
<evidence type="ECO:0000256" key="3">
    <source>
        <dbReference type="ARBA" id="ARBA00022840"/>
    </source>
</evidence>
<dbReference type="Pfam" id="PF01078">
    <property type="entry name" value="Mg_chelatase"/>
    <property type="match status" value="1"/>
</dbReference>
<dbReference type="GO" id="GO:0005524">
    <property type="term" value="F:ATP binding"/>
    <property type="evidence" value="ECO:0007669"/>
    <property type="project" value="UniProtKB-KW"/>
</dbReference>
<feature type="domain" description="AAA+ ATPase" evidence="4">
    <location>
        <begin position="213"/>
        <end position="396"/>
    </location>
</feature>
<keyword evidence="3" id="KW-0067">ATP-binding</keyword>
<dbReference type="NCBIfam" id="TIGR00368">
    <property type="entry name" value="YifB family Mg chelatase-like AAA ATPase"/>
    <property type="match status" value="1"/>
</dbReference>
<name>A0A4Y7R910_9FIRM</name>
<dbReference type="InterPro" id="IPR045006">
    <property type="entry name" value="CHLI-like"/>
</dbReference>
<evidence type="ECO:0000313" key="5">
    <source>
        <dbReference type="EMBL" id="TEB05445.1"/>
    </source>
</evidence>
<dbReference type="Pfam" id="PF13335">
    <property type="entry name" value="Mg_chelatase_C"/>
    <property type="match status" value="1"/>
</dbReference>
<dbReference type="Gene3D" id="3.30.230.10">
    <property type="match status" value="1"/>
</dbReference>